<dbReference type="GO" id="GO:0016491">
    <property type="term" value="F:oxidoreductase activity"/>
    <property type="evidence" value="ECO:0007669"/>
    <property type="project" value="TreeGrafter"/>
</dbReference>
<dbReference type="STRING" id="589865.DaAHT2_0763"/>
<feature type="domain" description="Doubled CXXCH motif" evidence="3">
    <location>
        <begin position="171"/>
        <end position="211"/>
    </location>
</feature>
<feature type="chain" id="PRO_5003091495" evidence="2">
    <location>
        <begin position="24"/>
        <end position="371"/>
    </location>
</feature>
<evidence type="ECO:0000259" key="3">
    <source>
        <dbReference type="Pfam" id="PF09699"/>
    </source>
</evidence>
<proteinExistence type="predicted"/>
<dbReference type="KEGG" id="dak:DaAHT2_0763"/>
<dbReference type="EMBL" id="CP001940">
    <property type="protein sequence ID" value="ADH85467.1"/>
    <property type="molecule type" value="Genomic_DNA"/>
</dbReference>
<keyword evidence="1 2" id="KW-0732">Signal</keyword>
<feature type="domain" description="Doubled CXXCH motif" evidence="3">
    <location>
        <begin position="340"/>
        <end position="370"/>
    </location>
</feature>
<organism evidence="4 5">
    <name type="scientific">Desulfurivibrio alkaliphilus (strain DSM 19089 / UNIQEM U267 / AHT2)</name>
    <dbReference type="NCBI Taxonomy" id="589865"/>
    <lineage>
        <taxon>Bacteria</taxon>
        <taxon>Pseudomonadati</taxon>
        <taxon>Thermodesulfobacteriota</taxon>
        <taxon>Desulfobulbia</taxon>
        <taxon>Desulfobulbales</taxon>
        <taxon>Desulfobulbaceae</taxon>
        <taxon>Desulfurivibrio</taxon>
    </lineage>
</organism>
<evidence type="ECO:0000313" key="5">
    <source>
        <dbReference type="Proteomes" id="UP000001508"/>
    </source>
</evidence>
<dbReference type="InterPro" id="IPR036280">
    <property type="entry name" value="Multihaem_cyt_sf"/>
</dbReference>
<dbReference type="PANTHER" id="PTHR35038">
    <property type="entry name" value="DISSIMILATORY SULFITE REDUCTASE SIRA"/>
    <property type="match status" value="1"/>
</dbReference>
<dbReference type="HOGENOM" id="CLU_745413_0_0_7"/>
<dbReference type="PANTHER" id="PTHR35038:SF6">
    <property type="entry name" value="SURFACE LOCALIZED DECAHEME CYTOCHROME C LIPOPROTEIN"/>
    <property type="match status" value="1"/>
</dbReference>
<dbReference type="Gene3D" id="1.10.1130.10">
    <property type="entry name" value="Flavocytochrome C3, Chain A"/>
    <property type="match status" value="1"/>
</dbReference>
<sequence length="371" mass="40945">MTNRWLRWLLCCWVAAAAATAEAETAIFLAPPEGQVWQTTRTHLSVVVQWPDQAEDRPELRHNQQLQEPHGVYPTELAAAQFAHFRLELHEGLNRLELVPGGPSLEMIYRPRPAGDEAQQYRFHRRQLLPATCRQCHSEQAELWPTAPYREVGRQVCLPCHQEKLTQAWRHGPSINYQCLECHRPTSEEVTVVLPAGPVDQLCFRCHSGKEQLFKQPHVHAPVAVGDCTVCHDPHGDVRRRQLWAGGKGELCVACHGDKTALVHDPERVAGYVHGIIGGGGCTACHDPHAAGQPFLLAVEINELCLGCHTSLRGVEKGHPIGAHPVAGADDPARPGRRLSCTSCHDPHQADFPALLGGRVLGGTVCKPCHR</sequence>
<evidence type="ECO:0000256" key="1">
    <source>
        <dbReference type="ARBA" id="ARBA00022729"/>
    </source>
</evidence>
<feature type="domain" description="Doubled CXXCH motif" evidence="3">
    <location>
        <begin position="220"/>
        <end position="260"/>
    </location>
</feature>
<accession>D6Z1P2</accession>
<evidence type="ECO:0000313" key="4">
    <source>
        <dbReference type="EMBL" id="ADH85467.1"/>
    </source>
</evidence>
<dbReference type="eggNOG" id="COG3005">
    <property type="taxonomic scope" value="Bacteria"/>
</dbReference>
<name>D6Z1P2_DESAT</name>
<dbReference type="RefSeq" id="WP_013162997.1">
    <property type="nucleotide sequence ID" value="NC_014216.1"/>
</dbReference>
<feature type="signal peptide" evidence="2">
    <location>
        <begin position="1"/>
        <end position="23"/>
    </location>
</feature>
<dbReference type="InterPro" id="IPR010177">
    <property type="entry name" value="Paired_CXXCH_1"/>
</dbReference>
<dbReference type="NCBIfam" id="TIGR01905">
    <property type="entry name" value="paired_CXXCH_1"/>
    <property type="match status" value="3"/>
</dbReference>
<dbReference type="SUPFAM" id="SSF48695">
    <property type="entry name" value="Multiheme cytochromes"/>
    <property type="match status" value="1"/>
</dbReference>
<dbReference type="Pfam" id="PF09699">
    <property type="entry name" value="Paired_CXXCH_1"/>
    <property type="match status" value="4"/>
</dbReference>
<keyword evidence="5" id="KW-1185">Reference proteome</keyword>
<feature type="domain" description="Doubled CXXCH motif" evidence="3">
    <location>
        <begin position="274"/>
        <end position="313"/>
    </location>
</feature>
<gene>
    <name evidence="4" type="ordered locus">DaAHT2_0763</name>
</gene>
<dbReference type="AlphaFoldDB" id="D6Z1P2"/>
<dbReference type="Gene3D" id="1.10.287.3080">
    <property type="match status" value="2"/>
</dbReference>
<dbReference type="InParanoid" id="D6Z1P2"/>
<reference evidence="5" key="1">
    <citation type="submission" date="2010-02" db="EMBL/GenBank/DDBJ databases">
        <title>Complete sequence of Desulfurivibrio alkaliphilus AHT2.</title>
        <authorList>
            <consortium name="US DOE Joint Genome Institute"/>
            <person name="Pitluck S."/>
            <person name="Chertkov O."/>
            <person name="Detter J.C."/>
            <person name="Han C."/>
            <person name="Tapia R."/>
            <person name="Larimer F."/>
            <person name="Land M."/>
            <person name="Hauser L."/>
            <person name="Kyrpides N."/>
            <person name="Mikhailova N."/>
            <person name="Sorokin D.Y."/>
            <person name="Muyzer G."/>
            <person name="Woyke T."/>
        </authorList>
    </citation>
    <scope>NUCLEOTIDE SEQUENCE [LARGE SCALE GENOMIC DNA]</scope>
    <source>
        <strain evidence="5">DSM 19089 / UNIQEM U267 / AHT2</strain>
    </source>
</reference>
<evidence type="ECO:0000256" key="2">
    <source>
        <dbReference type="SAM" id="SignalP"/>
    </source>
</evidence>
<dbReference type="CDD" id="cd08168">
    <property type="entry name" value="Cytochrom_C3"/>
    <property type="match status" value="1"/>
</dbReference>
<dbReference type="Proteomes" id="UP000001508">
    <property type="component" value="Chromosome"/>
</dbReference>
<dbReference type="InterPro" id="IPR051829">
    <property type="entry name" value="Multiheme_Cytochr_ET"/>
</dbReference>
<protein>
    <submittedName>
        <fullName evidence="4">Cytochrome C family protein</fullName>
    </submittedName>
</protein>